<dbReference type="Pfam" id="PF17921">
    <property type="entry name" value="Integrase_H2C2"/>
    <property type="match status" value="1"/>
</dbReference>
<feature type="domain" description="Integrase zinc-binding" evidence="8">
    <location>
        <begin position="178"/>
        <end position="230"/>
    </location>
</feature>
<evidence type="ECO:0000256" key="1">
    <source>
        <dbReference type="ARBA" id="ARBA00022679"/>
    </source>
</evidence>
<evidence type="ECO:0000256" key="3">
    <source>
        <dbReference type="ARBA" id="ARBA00022722"/>
    </source>
</evidence>
<dbReference type="InterPro" id="IPR041373">
    <property type="entry name" value="RT_RNaseH"/>
</dbReference>
<reference evidence="9" key="1">
    <citation type="submission" date="2020-04" db="EMBL/GenBank/DDBJ databases">
        <authorList>
            <person name="Alioto T."/>
            <person name="Alioto T."/>
            <person name="Gomez Garrido J."/>
        </authorList>
    </citation>
    <scope>NUCLEOTIDE SEQUENCE</scope>
    <source>
        <strain evidence="9">A484AB</strain>
    </source>
</reference>
<dbReference type="InterPro" id="IPR050951">
    <property type="entry name" value="Retrovirus_Pol_polyprotein"/>
</dbReference>
<dbReference type="GO" id="GO:0004519">
    <property type="term" value="F:endonuclease activity"/>
    <property type="evidence" value="ECO:0007669"/>
    <property type="project" value="UniProtKB-KW"/>
</dbReference>
<keyword evidence="5" id="KW-0378">Hydrolase</keyword>
<dbReference type="OrthoDB" id="10061340at2759"/>
<feature type="domain" description="Reverse transcriptase RNase H-like" evidence="7">
    <location>
        <begin position="12"/>
        <end position="63"/>
    </location>
</feature>
<dbReference type="Gene3D" id="1.10.340.70">
    <property type="match status" value="1"/>
</dbReference>
<keyword evidence="2" id="KW-0548">Nucleotidyltransferase</keyword>
<dbReference type="SUPFAM" id="SSF56672">
    <property type="entry name" value="DNA/RNA polymerases"/>
    <property type="match status" value="1"/>
</dbReference>
<dbReference type="Proteomes" id="UP001152795">
    <property type="component" value="Unassembled WGS sequence"/>
</dbReference>
<gene>
    <name evidence="9" type="ORF">PACLA_8A021474</name>
</gene>
<dbReference type="Pfam" id="PF17917">
    <property type="entry name" value="RT_RNaseH"/>
    <property type="match status" value="1"/>
</dbReference>
<evidence type="ECO:0000313" key="10">
    <source>
        <dbReference type="Proteomes" id="UP001152795"/>
    </source>
</evidence>
<keyword evidence="6" id="KW-0695">RNA-directed DNA polymerase</keyword>
<evidence type="ECO:0000313" key="9">
    <source>
        <dbReference type="EMBL" id="CAB3995504.1"/>
    </source>
</evidence>
<keyword evidence="1" id="KW-0808">Transferase</keyword>
<dbReference type="GO" id="GO:0003964">
    <property type="term" value="F:RNA-directed DNA polymerase activity"/>
    <property type="evidence" value="ECO:0007669"/>
    <property type="project" value="UniProtKB-KW"/>
</dbReference>
<dbReference type="PANTHER" id="PTHR37984">
    <property type="entry name" value="PROTEIN CBG26694"/>
    <property type="match status" value="1"/>
</dbReference>
<protein>
    <submittedName>
        <fullName evidence="9">Uncharacterized protein</fullName>
    </submittedName>
</protein>
<evidence type="ECO:0000256" key="5">
    <source>
        <dbReference type="ARBA" id="ARBA00022801"/>
    </source>
</evidence>
<accession>A0A7D9HXV9</accession>
<dbReference type="GO" id="GO:0016787">
    <property type="term" value="F:hydrolase activity"/>
    <property type="evidence" value="ECO:0007669"/>
    <property type="project" value="UniProtKB-KW"/>
</dbReference>
<comment type="caution">
    <text evidence="9">The sequence shown here is derived from an EMBL/GenBank/DDBJ whole genome shotgun (WGS) entry which is preliminary data.</text>
</comment>
<name>A0A7D9HXV9_PARCT</name>
<dbReference type="AlphaFoldDB" id="A0A7D9HXV9"/>
<evidence type="ECO:0000256" key="6">
    <source>
        <dbReference type="ARBA" id="ARBA00022918"/>
    </source>
</evidence>
<sequence length="236" mass="28131">MRRSKKNCWQLPTVFAFEKFDQYTYARVVEVETDHKPLISIVKKSLTSAPPRLQRMLLWLQRYDFTLKYRPGKEMIIADILSRAYLTDDDVDSSKMNEELECYVYTVTSRMPVSEERLEQIKKETATDQTMKTLFSTIRRAWPKTRKQTPCEIYDYWNYRDELSEVDGILLKQDKIIIPLSMRGKVLERIQESHMGAEKSKRRARDIMFWPRMNEQIEAVVSKCKTSQEYQMSNPK</sequence>
<keyword evidence="3" id="KW-0540">Nuclease</keyword>
<organism evidence="9 10">
    <name type="scientific">Paramuricea clavata</name>
    <name type="common">Red gorgonian</name>
    <name type="synonym">Violescent sea-whip</name>
    <dbReference type="NCBI Taxonomy" id="317549"/>
    <lineage>
        <taxon>Eukaryota</taxon>
        <taxon>Metazoa</taxon>
        <taxon>Cnidaria</taxon>
        <taxon>Anthozoa</taxon>
        <taxon>Octocorallia</taxon>
        <taxon>Malacalcyonacea</taxon>
        <taxon>Plexauridae</taxon>
        <taxon>Paramuricea</taxon>
    </lineage>
</organism>
<keyword evidence="10" id="KW-1185">Reference proteome</keyword>
<dbReference type="FunFam" id="1.10.340.70:FF:000003">
    <property type="entry name" value="Protein CBG25708"/>
    <property type="match status" value="1"/>
</dbReference>
<evidence type="ECO:0000256" key="4">
    <source>
        <dbReference type="ARBA" id="ARBA00022759"/>
    </source>
</evidence>
<evidence type="ECO:0000259" key="7">
    <source>
        <dbReference type="Pfam" id="PF17917"/>
    </source>
</evidence>
<dbReference type="InterPro" id="IPR041588">
    <property type="entry name" value="Integrase_H2C2"/>
</dbReference>
<evidence type="ECO:0000256" key="2">
    <source>
        <dbReference type="ARBA" id="ARBA00022695"/>
    </source>
</evidence>
<proteinExistence type="predicted"/>
<dbReference type="PANTHER" id="PTHR37984:SF7">
    <property type="entry name" value="INTEGRASE CATALYTIC DOMAIN-CONTAINING PROTEIN"/>
    <property type="match status" value="1"/>
</dbReference>
<dbReference type="InterPro" id="IPR043502">
    <property type="entry name" value="DNA/RNA_pol_sf"/>
</dbReference>
<dbReference type="EMBL" id="CACRXK020002676">
    <property type="protein sequence ID" value="CAB3995504.1"/>
    <property type="molecule type" value="Genomic_DNA"/>
</dbReference>
<keyword evidence="4" id="KW-0255">Endonuclease</keyword>
<evidence type="ECO:0000259" key="8">
    <source>
        <dbReference type="Pfam" id="PF17921"/>
    </source>
</evidence>